<dbReference type="SUPFAM" id="SSF47384">
    <property type="entry name" value="Homodimeric domain of signal transducing histidine kinase"/>
    <property type="match status" value="1"/>
</dbReference>
<keyword evidence="4" id="KW-0808">Transferase</keyword>
<dbReference type="Gene3D" id="1.10.287.130">
    <property type="match status" value="1"/>
</dbReference>
<dbReference type="PANTHER" id="PTHR43304">
    <property type="entry name" value="PHYTOCHROME-LIKE PROTEIN CPH1"/>
    <property type="match status" value="1"/>
</dbReference>
<feature type="compositionally biased region" description="Basic and acidic residues" evidence="6">
    <location>
        <begin position="505"/>
        <end position="523"/>
    </location>
</feature>
<dbReference type="CDD" id="cd00082">
    <property type="entry name" value="HisKA"/>
    <property type="match status" value="1"/>
</dbReference>
<dbReference type="EMBL" id="BMPE01000009">
    <property type="protein sequence ID" value="GGL07964.1"/>
    <property type="molecule type" value="Genomic_DNA"/>
</dbReference>
<dbReference type="PROSITE" id="PS50109">
    <property type="entry name" value="HIS_KIN"/>
    <property type="match status" value="1"/>
</dbReference>
<dbReference type="EC" id="2.7.13.3" evidence="2"/>
<dbReference type="SUPFAM" id="SSF55785">
    <property type="entry name" value="PYP-like sensor domain (PAS domain)"/>
    <property type="match status" value="2"/>
</dbReference>
<evidence type="ECO:0000256" key="1">
    <source>
        <dbReference type="ARBA" id="ARBA00000085"/>
    </source>
</evidence>
<dbReference type="Pfam" id="PF08448">
    <property type="entry name" value="PAS_4"/>
    <property type="match status" value="1"/>
</dbReference>
<gene>
    <name evidence="10" type="ORF">GCM10010844_28360</name>
</gene>
<accession>A0ABQ2FME5</accession>
<dbReference type="InterPro" id="IPR004358">
    <property type="entry name" value="Sig_transdc_His_kin-like_C"/>
</dbReference>
<evidence type="ECO:0000256" key="5">
    <source>
        <dbReference type="ARBA" id="ARBA00022777"/>
    </source>
</evidence>
<dbReference type="InterPro" id="IPR029016">
    <property type="entry name" value="GAF-like_dom_sf"/>
</dbReference>
<dbReference type="SMART" id="SM00086">
    <property type="entry name" value="PAC"/>
    <property type="match status" value="2"/>
</dbReference>
<evidence type="ECO:0000256" key="6">
    <source>
        <dbReference type="SAM" id="MobiDB-lite"/>
    </source>
</evidence>
<evidence type="ECO:0000259" key="8">
    <source>
        <dbReference type="PROSITE" id="PS50112"/>
    </source>
</evidence>
<dbReference type="SMART" id="SM00387">
    <property type="entry name" value="HATPase_c"/>
    <property type="match status" value="1"/>
</dbReference>
<evidence type="ECO:0000256" key="3">
    <source>
        <dbReference type="ARBA" id="ARBA00022553"/>
    </source>
</evidence>
<evidence type="ECO:0000259" key="9">
    <source>
        <dbReference type="PROSITE" id="PS50113"/>
    </source>
</evidence>
<comment type="catalytic activity">
    <reaction evidence="1">
        <text>ATP + protein L-histidine = ADP + protein N-phospho-L-histidine.</text>
        <dbReference type="EC" id="2.7.13.3"/>
    </reaction>
</comment>
<dbReference type="InterPro" id="IPR003018">
    <property type="entry name" value="GAF"/>
</dbReference>
<dbReference type="InterPro" id="IPR003594">
    <property type="entry name" value="HATPase_dom"/>
</dbReference>
<dbReference type="SUPFAM" id="SSF55874">
    <property type="entry name" value="ATPase domain of HSP90 chaperone/DNA topoisomerase II/histidine kinase"/>
    <property type="match status" value="1"/>
</dbReference>
<dbReference type="InterPro" id="IPR001610">
    <property type="entry name" value="PAC"/>
</dbReference>
<evidence type="ECO:0000313" key="11">
    <source>
        <dbReference type="Proteomes" id="UP000604341"/>
    </source>
</evidence>
<dbReference type="InterPro" id="IPR036890">
    <property type="entry name" value="HATPase_C_sf"/>
</dbReference>
<sequence>MSVPHHSAAAHALAYLASVPTTSPHPTWTVTLGGELVTANAALQDYLGLSLDDLRQGQLIAATYPEDRAQLRQGDMDQPRRLRLRRHDGQYRWFQMRGLALMDAEGQQGWLVAGVDIQPAPDAAETADLTQLQMIVDGSSDCIKVLDLEGQLLSMNAGGMSVMEVDDFTTCRLAYWPSFWEGDLRAVVERAVQGARAGRTASFEGPARTMKGRLRHWEVTVSPVHAPDGQVRRLLAVSRDITQRQRQQSLLTRQAELLERVVTDTPTPVLLGELARLIEDHTGDLSCRILRVDAGHLHLITPSPGEPLGLQAEPSGWEAAALLGTPVTATDQPDDEVWAAHQDWAAPRGLRAVHTRPVFGPNGAVQGVIGVYGREVRPLSADEEQVLTVAVRLTQLLFTRERSAALLGEQADTLRTLSGVHEVVSAELNLGQLMQAVIDAGVNLTGAQFGTFSYTTVNDRQDREILSAHSGVPRGALSAFPIPRTAEFGPTFPAEGVIHVADLTGDARDSRSAPDHSRPDGDLPVRSYLTVPVRSRSGELLGRLTFGHATPGVFSDRSEQLAVGLAAQTAVALDNAKLYGQLQHSHAQLERRVQERTRELEAQAASLDAFTAFTEAVGTETDVLTLARQALAVLRTRFPHDTIGYYEPEGDLWKLRAWTDDLTGDVLSALRAGLPASTPMITRTLDARTASFTDAWDATRERIDRTEVYTAVGAYPLLVDDAVQGILSIGRTGTTAWADRDRALFSAVGRGFSLALERAARTQQIEVQRDTVAARSRALEAFALLTRDLALDVDPLTLVRRAQEILMSLLPDGYTLYWQPEGGLWINRSQVGSLGHPELQLVVDAGLPRGAALTLDQCWTTEQSVFQDRYAQGADTDEAVVTHVQAAAMLPIRVNGHMHGMVGVGLFETREWTLTDKGVLDTVARSLSLALEGAESAQALKDRTQELERSNAELEKFAYVASHDLQEPLRTITSFSELVQRRYSQNLDERGRTYLNLVTQGAQRMKVLIDDLLVFSRLNAVREPHVTLPLGAPLDEALARLHAAAAESGAVVTQDELPRVTGDRSELTQLFQNLIGNAIKFRRANVPPAIHVTAERDGPGWHVTVQDNGIGFEPEYAERMFQMFQRLHLRDQFEGNGMGLAIVRKIAEHHGGRVWATSEPGQGSAFHFTLPAALE</sequence>
<evidence type="ECO:0000259" key="7">
    <source>
        <dbReference type="PROSITE" id="PS50109"/>
    </source>
</evidence>
<dbReference type="InterPro" id="IPR052162">
    <property type="entry name" value="Sensor_kinase/Photoreceptor"/>
</dbReference>
<reference evidence="11" key="1">
    <citation type="journal article" date="2019" name="Int. J. Syst. Evol. Microbiol.">
        <title>The Global Catalogue of Microorganisms (GCM) 10K type strain sequencing project: providing services to taxonomists for standard genome sequencing and annotation.</title>
        <authorList>
            <consortium name="The Broad Institute Genomics Platform"/>
            <consortium name="The Broad Institute Genome Sequencing Center for Infectious Disease"/>
            <person name="Wu L."/>
            <person name="Ma J."/>
        </authorList>
    </citation>
    <scope>NUCLEOTIDE SEQUENCE [LARGE SCALE GENOMIC DNA]</scope>
    <source>
        <strain evidence="11">JCM 19173</strain>
    </source>
</reference>
<comment type="caution">
    <text evidence="10">The sequence shown here is derived from an EMBL/GenBank/DDBJ whole genome shotgun (WGS) entry which is preliminary data.</text>
</comment>
<dbReference type="SMART" id="SM00065">
    <property type="entry name" value="GAF"/>
    <property type="match status" value="2"/>
</dbReference>
<dbReference type="PROSITE" id="PS50112">
    <property type="entry name" value="PAS"/>
    <property type="match status" value="1"/>
</dbReference>
<dbReference type="InterPro" id="IPR000014">
    <property type="entry name" value="PAS"/>
</dbReference>
<dbReference type="Proteomes" id="UP000604341">
    <property type="component" value="Unassembled WGS sequence"/>
</dbReference>
<feature type="region of interest" description="Disordered" evidence="6">
    <location>
        <begin position="505"/>
        <end position="525"/>
    </location>
</feature>
<dbReference type="InterPro" id="IPR000700">
    <property type="entry name" value="PAS-assoc_C"/>
</dbReference>
<dbReference type="PANTHER" id="PTHR43304:SF1">
    <property type="entry name" value="PAC DOMAIN-CONTAINING PROTEIN"/>
    <property type="match status" value="1"/>
</dbReference>
<dbReference type="Gene3D" id="3.30.565.10">
    <property type="entry name" value="Histidine kinase-like ATPase, C-terminal domain"/>
    <property type="match status" value="1"/>
</dbReference>
<evidence type="ECO:0000256" key="2">
    <source>
        <dbReference type="ARBA" id="ARBA00012438"/>
    </source>
</evidence>
<protein>
    <recommendedName>
        <fullName evidence="2">histidine kinase</fullName>
        <ecNumber evidence="2">2.7.13.3</ecNumber>
    </recommendedName>
</protein>
<proteinExistence type="predicted"/>
<organism evidence="10 11">
    <name type="scientific">Deinococcus radiotolerans</name>
    <dbReference type="NCBI Taxonomy" id="1309407"/>
    <lineage>
        <taxon>Bacteria</taxon>
        <taxon>Thermotogati</taxon>
        <taxon>Deinococcota</taxon>
        <taxon>Deinococci</taxon>
        <taxon>Deinococcales</taxon>
        <taxon>Deinococcaceae</taxon>
        <taxon>Deinococcus</taxon>
    </lineage>
</organism>
<dbReference type="InterPro" id="IPR013656">
    <property type="entry name" value="PAS_4"/>
</dbReference>
<dbReference type="Gene3D" id="3.30.450.40">
    <property type="match status" value="4"/>
</dbReference>
<dbReference type="InterPro" id="IPR005467">
    <property type="entry name" value="His_kinase_dom"/>
</dbReference>
<name>A0ABQ2FME5_9DEIO</name>
<feature type="domain" description="Histidine kinase" evidence="7">
    <location>
        <begin position="960"/>
        <end position="1174"/>
    </location>
</feature>
<dbReference type="Pfam" id="PF13185">
    <property type="entry name" value="GAF_2"/>
    <property type="match status" value="1"/>
</dbReference>
<dbReference type="SUPFAM" id="SSF55781">
    <property type="entry name" value="GAF domain-like"/>
    <property type="match status" value="4"/>
</dbReference>
<dbReference type="NCBIfam" id="TIGR00229">
    <property type="entry name" value="sensory_box"/>
    <property type="match status" value="1"/>
</dbReference>
<dbReference type="RefSeq" id="WP_189069653.1">
    <property type="nucleotide sequence ID" value="NZ_BMPE01000009.1"/>
</dbReference>
<dbReference type="SMART" id="SM00388">
    <property type="entry name" value="HisKA"/>
    <property type="match status" value="1"/>
</dbReference>
<dbReference type="Gene3D" id="3.30.450.20">
    <property type="entry name" value="PAS domain"/>
    <property type="match status" value="2"/>
</dbReference>
<evidence type="ECO:0000313" key="10">
    <source>
        <dbReference type="EMBL" id="GGL07964.1"/>
    </source>
</evidence>
<feature type="domain" description="PAS" evidence="8">
    <location>
        <begin position="12"/>
        <end position="73"/>
    </location>
</feature>
<feature type="domain" description="PAC" evidence="9">
    <location>
        <begin position="201"/>
        <end position="253"/>
    </location>
</feature>
<dbReference type="Pfam" id="PF02518">
    <property type="entry name" value="HATPase_c"/>
    <property type="match status" value="1"/>
</dbReference>
<keyword evidence="5" id="KW-0418">Kinase</keyword>
<dbReference type="InterPro" id="IPR003661">
    <property type="entry name" value="HisK_dim/P_dom"/>
</dbReference>
<dbReference type="InterPro" id="IPR035965">
    <property type="entry name" value="PAS-like_dom_sf"/>
</dbReference>
<dbReference type="CDD" id="cd16921">
    <property type="entry name" value="HATPase_FilI-like"/>
    <property type="match status" value="1"/>
</dbReference>
<dbReference type="CDD" id="cd00130">
    <property type="entry name" value="PAS"/>
    <property type="match status" value="1"/>
</dbReference>
<dbReference type="PRINTS" id="PR00344">
    <property type="entry name" value="BCTRLSENSOR"/>
</dbReference>
<evidence type="ECO:0000256" key="4">
    <source>
        <dbReference type="ARBA" id="ARBA00022679"/>
    </source>
</evidence>
<dbReference type="InterPro" id="IPR036097">
    <property type="entry name" value="HisK_dim/P_sf"/>
</dbReference>
<dbReference type="PROSITE" id="PS50113">
    <property type="entry name" value="PAC"/>
    <property type="match status" value="1"/>
</dbReference>
<keyword evidence="3" id="KW-0597">Phosphoprotein</keyword>
<dbReference type="SMART" id="SM00091">
    <property type="entry name" value="PAS"/>
    <property type="match status" value="2"/>
</dbReference>
<dbReference type="Pfam" id="PF00512">
    <property type="entry name" value="HisKA"/>
    <property type="match status" value="1"/>
</dbReference>
<keyword evidence="11" id="KW-1185">Reference proteome</keyword>